<dbReference type="AlphaFoldDB" id="A0A1B6HN18"/>
<dbReference type="PANTHER" id="PTHR47510:SF3">
    <property type="entry name" value="ENDO_EXONUCLEASE_PHOSPHATASE DOMAIN-CONTAINING PROTEIN"/>
    <property type="match status" value="1"/>
</dbReference>
<protein>
    <recommendedName>
        <fullName evidence="1">Reverse transcriptase domain-containing protein</fullName>
    </recommendedName>
</protein>
<evidence type="ECO:0000313" key="2">
    <source>
        <dbReference type="EMBL" id="JAS76072.1"/>
    </source>
</evidence>
<dbReference type="InterPro" id="IPR000477">
    <property type="entry name" value="RT_dom"/>
</dbReference>
<accession>A0A1B6HN18</accession>
<dbReference type="EMBL" id="GECU01031634">
    <property type="protein sequence ID" value="JAS76072.1"/>
    <property type="molecule type" value="Transcribed_RNA"/>
</dbReference>
<proteinExistence type="predicted"/>
<feature type="non-terminal residue" evidence="2">
    <location>
        <position position="1"/>
    </location>
</feature>
<feature type="non-terminal residue" evidence="2">
    <location>
        <position position="291"/>
    </location>
</feature>
<dbReference type="CDD" id="cd01650">
    <property type="entry name" value="RT_nLTR_like"/>
    <property type="match status" value="1"/>
</dbReference>
<evidence type="ECO:0000259" key="1">
    <source>
        <dbReference type="Pfam" id="PF00078"/>
    </source>
</evidence>
<feature type="domain" description="Reverse transcriptase" evidence="1">
    <location>
        <begin position="169"/>
        <end position="278"/>
    </location>
</feature>
<dbReference type="Pfam" id="PF00078">
    <property type="entry name" value="RVT_1"/>
    <property type="match status" value="1"/>
</dbReference>
<dbReference type="GO" id="GO:0071897">
    <property type="term" value="P:DNA biosynthetic process"/>
    <property type="evidence" value="ECO:0007669"/>
    <property type="project" value="UniProtKB-ARBA"/>
</dbReference>
<name>A0A1B6HN18_9HEMI</name>
<gene>
    <name evidence="2" type="ORF">g.4807</name>
</gene>
<dbReference type="SUPFAM" id="SSF56672">
    <property type="entry name" value="DNA/RNA polymerases"/>
    <property type="match status" value="1"/>
</dbReference>
<reference evidence="2" key="1">
    <citation type="submission" date="2015-11" db="EMBL/GenBank/DDBJ databases">
        <title>De novo transcriptome assembly of four potential Pierce s Disease insect vectors from Arizona vineyards.</title>
        <authorList>
            <person name="Tassone E.E."/>
        </authorList>
    </citation>
    <scope>NUCLEOTIDE SEQUENCE</scope>
</reference>
<dbReference type="PANTHER" id="PTHR47510">
    <property type="entry name" value="REVERSE TRANSCRIPTASE DOMAIN-CONTAINING PROTEIN"/>
    <property type="match status" value="1"/>
</dbReference>
<organism evidence="2">
    <name type="scientific">Homalodisca liturata</name>
    <dbReference type="NCBI Taxonomy" id="320908"/>
    <lineage>
        <taxon>Eukaryota</taxon>
        <taxon>Metazoa</taxon>
        <taxon>Ecdysozoa</taxon>
        <taxon>Arthropoda</taxon>
        <taxon>Hexapoda</taxon>
        <taxon>Insecta</taxon>
        <taxon>Pterygota</taxon>
        <taxon>Neoptera</taxon>
        <taxon>Paraneoptera</taxon>
        <taxon>Hemiptera</taxon>
        <taxon>Auchenorrhyncha</taxon>
        <taxon>Membracoidea</taxon>
        <taxon>Cicadellidae</taxon>
        <taxon>Cicadellinae</taxon>
        <taxon>Proconiini</taxon>
        <taxon>Homalodisca</taxon>
    </lineage>
</organism>
<sequence>TRRECRDLTHACYSEYIGKVENGIPRDIKSFWSHVGSLKSSPNVPTHMTLDKKEATDPTSKCDLFARYFSSVFSDTTVPIPRFDYGWNQTLSSCSITTLDVQRTLESLDARKSAGPDDIPPRVLKQCAPILAVHLTILFRPLLASGVFPSNLKQSYVIPIFKSGDRGNIRDYRPIVIQSALAKVFESIILNNIYSQLKSRICLEQHGFLKGRSTTTNLLMFQEYIMSAFANSSQVDCIYLDFSKAFDKINHSLLISKLEGYGIWGPLLRWMSSYLRERTLIVKYDGGTSLP</sequence>
<dbReference type="InterPro" id="IPR043502">
    <property type="entry name" value="DNA/RNA_pol_sf"/>
</dbReference>